<name>A0A5J9SH18_9POAL</name>
<comment type="caution">
    <text evidence="3">The sequence shown here is derived from an EMBL/GenBank/DDBJ whole genome shotgun (WGS) entry which is preliminary data.</text>
</comment>
<protein>
    <recommendedName>
        <fullName evidence="2">CCHC-type domain-containing protein</fullName>
    </recommendedName>
</protein>
<dbReference type="GO" id="GO:0003676">
    <property type="term" value="F:nucleic acid binding"/>
    <property type="evidence" value="ECO:0007669"/>
    <property type="project" value="InterPro"/>
</dbReference>
<dbReference type="SUPFAM" id="SSF57756">
    <property type="entry name" value="Retrovirus zinc finger-like domains"/>
    <property type="match status" value="1"/>
</dbReference>
<feature type="region of interest" description="Disordered" evidence="1">
    <location>
        <begin position="526"/>
        <end position="569"/>
    </location>
</feature>
<dbReference type="InterPro" id="IPR036875">
    <property type="entry name" value="Znf_CCHC_sf"/>
</dbReference>
<dbReference type="GO" id="GO:0008270">
    <property type="term" value="F:zinc ion binding"/>
    <property type="evidence" value="ECO:0007669"/>
    <property type="project" value="InterPro"/>
</dbReference>
<dbReference type="PANTHER" id="PTHR33075">
    <property type="entry name" value="OS02G0499800 PROTEIN"/>
    <property type="match status" value="1"/>
</dbReference>
<gene>
    <name evidence="3" type="ORF">EJB05_56697</name>
</gene>
<feature type="compositionally biased region" description="Basic and acidic residues" evidence="1">
    <location>
        <begin position="535"/>
        <end position="563"/>
    </location>
</feature>
<feature type="non-terminal residue" evidence="3">
    <location>
        <position position="1"/>
    </location>
</feature>
<dbReference type="SMART" id="SM00343">
    <property type="entry name" value="ZnF_C2HC"/>
    <property type="match status" value="2"/>
</dbReference>
<dbReference type="OrthoDB" id="712243at2759"/>
<dbReference type="AlphaFoldDB" id="A0A5J9SH18"/>
<sequence length="569" mass="63496">MALQSMDLPGLDFRPGVGVQSAILDRLDSHLNFKPGSGQSEFLLVVSFGRCVFRLTEETVSLILQATIGGVAADFRPAQLDDRVFRFSVSSKAVGFHIYNLKSFECKQYKLHFHLWGSGGASWSQESINFNKEEEDSWTTVKRKGRKKSYVDAVKNQNRVPLTGANKVPLMNRKMWKPKKSVFDRLSNPRQSVFDRIEEIIPEAKNKEPAVENSNFELTDGDQPASSRPIKLNTAQSVEFQDSGPSIIICKRCLKSGHHSKKCWGRIRCRLCSQEGHISFYCNSPPENKGFVPPKEVTDCFGKTEFFANTSTWFHEKETLSVGPSSSRPKIFLSFTDWVSHIKVKDTIGDGFSPSSSVSANPSPGSLKESNLSVNQVLDLNVAQNMNIVPVIPAGQYQDDQDAAFIPEELNENDIMELHDPLHQLQPLQQQPPIQHVPPLNQVNNELVAVNQPVEENQMGGGQDHIQSDRIKKKNKGFKGSHCTGKNCYACSADPPNLTPRDIKNLGETFCRIKPVALSEKAFNEVASNTSGAIGDKKPKSSQKKREKEKASQPKKSSNEDKTKKKPRK</sequence>
<feature type="domain" description="CCHC-type" evidence="2">
    <location>
        <begin position="249"/>
        <end position="265"/>
    </location>
</feature>
<evidence type="ECO:0000259" key="2">
    <source>
        <dbReference type="SMART" id="SM00343"/>
    </source>
</evidence>
<dbReference type="PANTHER" id="PTHR33075:SF7">
    <property type="entry name" value="OS02G0303350 PROTEIN"/>
    <property type="match status" value="1"/>
</dbReference>
<feature type="domain" description="CCHC-type" evidence="2">
    <location>
        <begin position="268"/>
        <end position="284"/>
    </location>
</feature>
<evidence type="ECO:0000313" key="3">
    <source>
        <dbReference type="EMBL" id="TVT98028.1"/>
    </source>
</evidence>
<keyword evidence="4" id="KW-1185">Reference proteome</keyword>
<accession>A0A5J9SH18</accession>
<dbReference type="InterPro" id="IPR001878">
    <property type="entry name" value="Znf_CCHC"/>
</dbReference>
<reference evidence="3 4" key="1">
    <citation type="journal article" date="2019" name="Sci. Rep.">
        <title>A high-quality genome of Eragrostis curvula grass provides insights into Poaceae evolution and supports new strategies to enhance forage quality.</title>
        <authorList>
            <person name="Carballo J."/>
            <person name="Santos B.A.C.M."/>
            <person name="Zappacosta D."/>
            <person name="Garbus I."/>
            <person name="Selva J.P."/>
            <person name="Gallo C.A."/>
            <person name="Diaz A."/>
            <person name="Albertini E."/>
            <person name="Caccamo M."/>
            <person name="Echenique V."/>
        </authorList>
    </citation>
    <scope>NUCLEOTIDE SEQUENCE [LARGE SCALE GENOMIC DNA]</scope>
    <source>
        <strain evidence="4">cv. Victoria</strain>
        <tissue evidence="3">Leaf</tissue>
    </source>
</reference>
<dbReference type="EMBL" id="RWGY01000912">
    <property type="protein sequence ID" value="TVT98028.1"/>
    <property type="molecule type" value="Genomic_DNA"/>
</dbReference>
<organism evidence="3 4">
    <name type="scientific">Eragrostis curvula</name>
    <name type="common">weeping love grass</name>
    <dbReference type="NCBI Taxonomy" id="38414"/>
    <lineage>
        <taxon>Eukaryota</taxon>
        <taxon>Viridiplantae</taxon>
        <taxon>Streptophyta</taxon>
        <taxon>Embryophyta</taxon>
        <taxon>Tracheophyta</taxon>
        <taxon>Spermatophyta</taxon>
        <taxon>Magnoliopsida</taxon>
        <taxon>Liliopsida</taxon>
        <taxon>Poales</taxon>
        <taxon>Poaceae</taxon>
        <taxon>PACMAD clade</taxon>
        <taxon>Chloridoideae</taxon>
        <taxon>Eragrostideae</taxon>
        <taxon>Eragrostidinae</taxon>
        <taxon>Eragrostis</taxon>
    </lineage>
</organism>
<dbReference type="Proteomes" id="UP000324897">
    <property type="component" value="Unassembled WGS sequence"/>
</dbReference>
<dbReference type="Gene3D" id="4.10.60.10">
    <property type="entry name" value="Zinc finger, CCHC-type"/>
    <property type="match status" value="1"/>
</dbReference>
<evidence type="ECO:0000256" key="1">
    <source>
        <dbReference type="SAM" id="MobiDB-lite"/>
    </source>
</evidence>
<evidence type="ECO:0000313" key="4">
    <source>
        <dbReference type="Proteomes" id="UP000324897"/>
    </source>
</evidence>
<feature type="non-terminal residue" evidence="3">
    <location>
        <position position="569"/>
    </location>
</feature>
<dbReference type="Gramene" id="TVT98028">
    <property type="protein sequence ID" value="TVT98028"/>
    <property type="gene ID" value="EJB05_56697"/>
</dbReference>
<proteinExistence type="predicted"/>